<dbReference type="InterPro" id="IPR021401">
    <property type="entry name" value="DUF3040"/>
</dbReference>
<protein>
    <recommendedName>
        <fullName evidence="4">DUF3040 domain-containing protein</fullName>
    </recommendedName>
</protein>
<dbReference type="OrthoDB" id="3397246at2"/>
<evidence type="ECO:0000256" key="1">
    <source>
        <dbReference type="SAM" id="Phobius"/>
    </source>
</evidence>
<accession>A0A1I1ZLL4</accession>
<dbReference type="Proteomes" id="UP000199645">
    <property type="component" value="Unassembled WGS sequence"/>
</dbReference>
<sequence>MLNDDDRRTIAELERRIHLSDPEFAARMGGAPAAELPFPVVAVLCAALFILVPPAMLLFGWPGLIVVVDLFVAGLTVVLVRRHLRR</sequence>
<name>A0A1I1ZLL4_9ACTN</name>
<evidence type="ECO:0000313" key="3">
    <source>
        <dbReference type="Proteomes" id="UP000199645"/>
    </source>
</evidence>
<feature type="transmembrane region" description="Helical" evidence="1">
    <location>
        <begin position="36"/>
        <end position="53"/>
    </location>
</feature>
<dbReference type="AlphaFoldDB" id="A0A1I1ZLL4"/>
<keyword evidence="3" id="KW-1185">Reference proteome</keyword>
<dbReference type="STRING" id="35752.SAMN05421541_101173"/>
<proteinExistence type="predicted"/>
<feature type="transmembrane region" description="Helical" evidence="1">
    <location>
        <begin position="59"/>
        <end position="80"/>
    </location>
</feature>
<dbReference type="RefSeq" id="WP_093608917.1">
    <property type="nucleotide sequence ID" value="NZ_BOMT01000014.1"/>
</dbReference>
<keyword evidence="1" id="KW-0472">Membrane</keyword>
<reference evidence="2 3" key="1">
    <citation type="submission" date="2016-10" db="EMBL/GenBank/DDBJ databases">
        <authorList>
            <person name="de Groot N.N."/>
        </authorList>
    </citation>
    <scope>NUCLEOTIDE SEQUENCE [LARGE SCALE GENOMIC DNA]</scope>
    <source>
        <strain evidence="2 3">DSM 43019</strain>
    </source>
</reference>
<keyword evidence="1" id="KW-0812">Transmembrane</keyword>
<evidence type="ECO:0000313" key="2">
    <source>
        <dbReference type="EMBL" id="SFE32569.1"/>
    </source>
</evidence>
<evidence type="ECO:0008006" key="4">
    <source>
        <dbReference type="Google" id="ProtNLM"/>
    </source>
</evidence>
<organism evidence="2 3">
    <name type="scientific">Actinoplanes philippinensis</name>
    <dbReference type="NCBI Taxonomy" id="35752"/>
    <lineage>
        <taxon>Bacteria</taxon>
        <taxon>Bacillati</taxon>
        <taxon>Actinomycetota</taxon>
        <taxon>Actinomycetes</taxon>
        <taxon>Micromonosporales</taxon>
        <taxon>Micromonosporaceae</taxon>
        <taxon>Actinoplanes</taxon>
    </lineage>
</organism>
<keyword evidence="1" id="KW-1133">Transmembrane helix</keyword>
<dbReference type="Pfam" id="PF11239">
    <property type="entry name" value="DUF3040"/>
    <property type="match status" value="1"/>
</dbReference>
<dbReference type="EMBL" id="FONV01000001">
    <property type="protein sequence ID" value="SFE32569.1"/>
    <property type="molecule type" value="Genomic_DNA"/>
</dbReference>
<gene>
    <name evidence="2" type="ORF">SAMN05421541_101173</name>
</gene>